<sequence>MTYCVGMVLDEGLIFASDSRTNAGVDHVATFRKMNVIALPGERQIVLLNAGNLATTQSVVSLLKSRLSHDAANLHTVPSLYQAAELVGSTVREVLARDGDGHTQSQGVDYGCSFLVGGQIRGEPPRLFQVYPQGNFIEATVDTPYLQIGEAKYGKPIIDRVIRHDTSLAQAIKCTLISFDSTIRSNLSVGLPIDLLWQQRDDFDFAPRHRVTEDDPYFLALRQGWGEGLRSVFGQLPDALWFKHGDTE</sequence>
<protein>
    <submittedName>
        <fullName evidence="1">Putative proteasome-type protease</fullName>
    </submittedName>
</protein>
<gene>
    <name evidence="1" type="ORF">C8E02_2784</name>
</gene>
<dbReference type="InterPro" id="IPR016545">
    <property type="entry name" value="UCP009120_prtse"/>
</dbReference>
<dbReference type="Proteomes" id="UP000279384">
    <property type="component" value="Unassembled WGS sequence"/>
</dbReference>
<dbReference type="GO" id="GO:0051603">
    <property type="term" value="P:proteolysis involved in protein catabolic process"/>
    <property type="evidence" value="ECO:0007669"/>
    <property type="project" value="InterPro"/>
</dbReference>
<dbReference type="InterPro" id="IPR001353">
    <property type="entry name" value="Proteasome_sua/b"/>
</dbReference>
<dbReference type="Gene3D" id="3.60.20.10">
    <property type="entry name" value="Glutamine Phosphoribosylpyrophosphate, subunit 1, domain 1"/>
    <property type="match status" value="1"/>
</dbReference>
<evidence type="ECO:0000313" key="2">
    <source>
        <dbReference type="Proteomes" id="UP000279384"/>
    </source>
</evidence>
<keyword evidence="1" id="KW-0647">Proteasome</keyword>
<dbReference type="GO" id="GO:0005839">
    <property type="term" value="C:proteasome core complex"/>
    <property type="evidence" value="ECO:0007669"/>
    <property type="project" value="InterPro"/>
</dbReference>
<dbReference type="PIRSF" id="PIRSF009120">
    <property type="entry name" value="UCP009120_prtse"/>
    <property type="match status" value="1"/>
</dbReference>
<dbReference type="CDD" id="cd03765">
    <property type="entry name" value="proteasome_beta_bacterial"/>
    <property type="match status" value="1"/>
</dbReference>
<keyword evidence="1" id="KW-0378">Hydrolase</keyword>
<dbReference type="RefSeq" id="WP_120811513.1">
    <property type="nucleotide sequence ID" value="NZ_RBID01000017.1"/>
</dbReference>
<reference evidence="1 2" key="1">
    <citation type="submission" date="2018-10" db="EMBL/GenBank/DDBJ databases">
        <title>Genomic Encyclopedia of Type Strains, Phase IV (KMG-IV): sequencing the most valuable type-strain genomes for metagenomic binning, comparative biology and taxonomic classification.</title>
        <authorList>
            <person name="Goeker M."/>
        </authorList>
    </citation>
    <scope>NUCLEOTIDE SEQUENCE [LARGE SCALE GENOMIC DNA]</scope>
    <source>
        <strain evidence="1 2">DSM 3303</strain>
    </source>
</reference>
<proteinExistence type="predicted"/>
<dbReference type="AlphaFoldDB" id="A0A495B369"/>
<organism evidence="1 2">
    <name type="scientific">Vogesella indigofera</name>
    <name type="common">Pseudomonas indigofera</name>
    <dbReference type="NCBI Taxonomy" id="45465"/>
    <lineage>
        <taxon>Bacteria</taxon>
        <taxon>Pseudomonadati</taxon>
        <taxon>Pseudomonadota</taxon>
        <taxon>Betaproteobacteria</taxon>
        <taxon>Neisseriales</taxon>
        <taxon>Chromobacteriaceae</taxon>
        <taxon>Vogesella</taxon>
    </lineage>
</organism>
<dbReference type="Pfam" id="PF00227">
    <property type="entry name" value="Proteasome"/>
    <property type="match status" value="1"/>
</dbReference>
<accession>A0A495B369</accession>
<dbReference type="SUPFAM" id="SSF56235">
    <property type="entry name" value="N-terminal nucleophile aminohydrolases (Ntn hydrolases)"/>
    <property type="match status" value="1"/>
</dbReference>
<keyword evidence="1" id="KW-0645">Protease</keyword>
<dbReference type="GO" id="GO:0008233">
    <property type="term" value="F:peptidase activity"/>
    <property type="evidence" value="ECO:0007669"/>
    <property type="project" value="UniProtKB-KW"/>
</dbReference>
<evidence type="ECO:0000313" key="1">
    <source>
        <dbReference type="EMBL" id="RKQ55408.1"/>
    </source>
</evidence>
<dbReference type="EMBL" id="RBID01000017">
    <property type="protein sequence ID" value="RKQ55408.1"/>
    <property type="molecule type" value="Genomic_DNA"/>
</dbReference>
<name>A0A495B369_VOGIN</name>
<comment type="caution">
    <text evidence="1">The sequence shown here is derived from an EMBL/GenBank/DDBJ whole genome shotgun (WGS) entry which is preliminary data.</text>
</comment>
<dbReference type="InterPro" id="IPR029055">
    <property type="entry name" value="Ntn_hydrolases_N"/>
</dbReference>